<keyword evidence="4" id="KW-0479">Metal-binding</keyword>
<dbReference type="CDD" id="cd21123">
    <property type="entry name" value="SPASM_MftC-like"/>
    <property type="match status" value="1"/>
</dbReference>
<dbReference type="InterPro" id="IPR034480">
    <property type="entry name" value="Heme_synthase-like"/>
</dbReference>
<evidence type="ECO:0000256" key="9">
    <source>
        <dbReference type="ARBA" id="ARBA00051925"/>
    </source>
</evidence>
<evidence type="ECO:0000256" key="11">
    <source>
        <dbReference type="ARBA" id="ARBA00066804"/>
    </source>
</evidence>
<dbReference type="InterPro" id="IPR007197">
    <property type="entry name" value="rSAM"/>
</dbReference>
<dbReference type="EC" id="1.3.98.7" evidence="10"/>
<evidence type="ECO:0000259" key="15">
    <source>
        <dbReference type="PROSITE" id="PS51918"/>
    </source>
</evidence>
<protein>
    <recommendedName>
        <fullName evidence="12">Mycofactocin maturase MftC</fullName>
        <ecNumber evidence="10">1.3.98.7</ecNumber>
        <ecNumber evidence="11">4.1.99.26</ecNumber>
    </recommendedName>
    <alternativeName>
        <fullName evidence="14">[Mycofactocin precursor peptide]-pyrrolidinone derivative synthase</fullName>
    </alternativeName>
    <alternativeName>
        <fullName evidence="13">[Mycofactocin precursor peptide]-tyrosine decarboxylase</fullName>
    </alternativeName>
</protein>
<dbReference type="NCBIfam" id="TIGR04085">
    <property type="entry name" value="rSAM_more_4Fe4S"/>
    <property type="match status" value="1"/>
</dbReference>
<evidence type="ECO:0000256" key="2">
    <source>
        <dbReference type="ARBA" id="ARBA00022485"/>
    </source>
</evidence>
<dbReference type="PIRSF" id="PIRSF037420">
    <property type="entry name" value="PQQ_syn_pqqE"/>
    <property type="match status" value="1"/>
</dbReference>
<dbReference type="InterPro" id="IPR050377">
    <property type="entry name" value="Radical_SAM_PqqE_MftC-like"/>
</dbReference>
<dbReference type="InterPro" id="IPR058240">
    <property type="entry name" value="rSAM_sf"/>
</dbReference>
<dbReference type="PANTHER" id="PTHR11228:SF7">
    <property type="entry name" value="PQQA PEPTIDE CYCLASE"/>
    <property type="match status" value="1"/>
</dbReference>
<evidence type="ECO:0000256" key="6">
    <source>
        <dbReference type="ARBA" id="ARBA00023014"/>
    </source>
</evidence>
<dbReference type="GO" id="GO:0006783">
    <property type="term" value="P:heme biosynthetic process"/>
    <property type="evidence" value="ECO:0007669"/>
    <property type="project" value="TreeGrafter"/>
</dbReference>
<evidence type="ECO:0000256" key="4">
    <source>
        <dbReference type="ARBA" id="ARBA00022723"/>
    </source>
</evidence>
<organism evidence="16 17">
    <name type="scientific">Clostridium intestinale DSM 6191</name>
    <dbReference type="NCBI Taxonomy" id="1121320"/>
    <lineage>
        <taxon>Bacteria</taxon>
        <taxon>Bacillati</taxon>
        <taxon>Bacillota</taxon>
        <taxon>Clostridia</taxon>
        <taxon>Eubacteriales</taxon>
        <taxon>Clostridiaceae</taxon>
        <taxon>Clostridium</taxon>
    </lineage>
</organism>
<evidence type="ECO:0000256" key="1">
    <source>
        <dbReference type="ARBA" id="ARBA00001966"/>
    </source>
</evidence>
<dbReference type="GO" id="GO:0003824">
    <property type="term" value="F:catalytic activity"/>
    <property type="evidence" value="ECO:0007669"/>
    <property type="project" value="InterPro"/>
</dbReference>
<dbReference type="InterPro" id="IPR006638">
    <property type="entry name" value="Elp3/MiaA/NifB-like_rSAM"/>
</dbReference>
<keyword evidence="2" id="KW-0004">4Fe-4S</keyword>
<dbReference type="InterPro" id="IPR023930">
    <property type="entry name" value="NirJ1"/>
</dbReference>
<keyword evidence="7" id="KW-0456">Lyase</keyword>
<gene>
    <name evidence="16" type="ORF">SAMN02745941_00861</name>
</gene>
<dbReference type="Proteomes" id="UP000184241">
    <property type="component" value="Unassembled WGS sequence"/>
</dbReference>
<evidence type="ECO:0000256" key="14">
    <source>
        <dbReference type="ARBA" id="ARBA00079192"/>
    </source>
</evidence>
<evidence type="ECO:0000256" key="7">
    <source>
        <dbReference type="ARBA" id="ARBA00023239"/>
    </source>
</evidence>
<name>A0A1M5VZS6_9CLOT</name>
<dbReference type="InterPro" id="IPR034479">
    <property type="entry name" value="AhbC-like"/>
</dbReference>
<dbReference type="InterPro" id="IPR023885">
    <property type="entry name" value="4Fe4S-binding_SPASM_dom"/>
</dbReference>
<dbReference type="GO" id="GO:0046872">
    <property type="term" value="F:metal ion binding"/>
    <property type="evidence" value="ECO:0007669"/>
    <property type="project" value="UniProtKB-KW"/>
</dbReference>
<dbReference type="InterPro" id="IPR017200">
    <property type="entry name" value="PqqE-like"/>
</dbReference>
<dbReference type="PANTHER" id="PTHR11228">
    <property type="entry name" value="RADICAL SAM DOMAIN PROTEIN"/>
    <property type="match status" value="1"/>
</dbReference>
<keyword evidence="5" id="KW-0408">Iron</keyword>
<reference evidence="16 17" key="1">
    <citation type="submission" date="2016-11" db="EMBL/GenBank/DDBJ databases">
        <authorList>
            <person name="Jaros S."/>
            <person name="Januszkiewicz K."/>
            <person name="Wedrychowicz H."/>
        </authorList>
    </citation>
    <scope>NUCLEOTIDE SEQUENCE [LARGE SCALE GENOMIC DNA]</scope>
    <source>
        <strain evidence="16 17">DSM 6191</strain>
    </source>
</reference>
<accession>A0A1M5VZS6</accession>
<evidence type="ECO:0000256" key="10">
    <source>
        <dbReference type="ARBA" id="ARBA00066739"/>
    </source>
</evidence>
<dbReference type="AlphaFoldDB" id="A0A1M5VZS6"/>
<dbReference type="RefSeq" id="WP_073017073.1">
    <property type="nucleotide sequence ID" value="NZ_FQXU01000004.1"/>
</dbReference>
<comment type="catalytic activity">
    <reaction evidence="9">
        <text>[mycofactocin precursor peptide]-C-terminal glycyl-N-{[2-(4-hydroxyphenyl)ethenyl]-3-methylbutanamide} + AH2 + S-adenosyl-L-methionine = [mycofactocin precursor peptide]-C-terminal glycyl-N-{5-[(4-hydroxyphenyl)methyl]-4,4-dimethyl-2-oxopyrrolidin-3-yl}acetamide + 5'-deoxyadenosine + L-methionine + A + H(+)</text>
        <dbReference type="Rhea" id="RHEA:65500"/>
        <dbReference type="Rhea" id="RHEA-COMP:16816"/>
        <dbReference type="Rhea" id="RHEA-COMP:16818"/>
        <dbReference type="ChEBI" id="CHEBI:13193"/>
        <dbReference type="ChEBI" id="CHEBI:15378"/>
        <dbReference type="ChEBI" id="CHEBI:17319"/>
        <dbReference type="ChEBI" id="CHEBI:17499"/>
        <dbReference type="ChEBI" id="CHEBI:57844"/>
        <dbReference type="ChEBI" id="CHEBI:59789"/>
        <dbReference type="ChEBI" id="CHEBI:156517"/>
        <dbReference type="ChEBI" id="CHEBI:156518"/>
        <dbReference type="EC" id="4.1.99.26"/>
    </reaction>
</comment>
<evidence type="ECO:0000256" key="12">
    <source>
        <dbReference type="ARBA" id="ARBA00074337"/>
    </source>
</evidence>
<dbReference type="FunFam" id="3.20.20.70:FF:000188">
    <property type="entry name" value="Mycofactocin radical SAM maturase MftC"/>
    <property type="match status" value="1"/>
</dbReference>
<comment type="cofactor">
    <cofactor evidence="1">
        <name>[4Fe-4S] cluster</name>
        <dbReference type="ChEBI" id="CHEBI:49883"/>
    </cofactor>
</comment>
<dbReference type="GO" id="GO:0051539">
    <property type="term" value="F:4 iron, 4 sulfur cluster binding"/>
    <property type="evidence" value="ECO:0007669"/>
    <property type="project" value="UniProtKB-KW"/>
</dbReference>
<dbReference type="SMART" id="SM00729">
    <property type="entry name" value="Elp3"/>
    <property type="match status" value="1"/>
</dbReference>
<dbReference type="InterPro" id="IPR013785">
    <property type="entry name" value="Aldolase_TIM"/>
</dbReference>
<dbReference type="Pfam" id="PF13186">
    <property type="entry name" value="SPASM"/>
    <property type="match status" value="1"/>
</dbReference>
<sequence length="394" mass="44778">MIGVSKLLCGTESFGDKLRYTHGANEAKHGVNLDRGPVVVWNCTRTCNLKCKHCYADSDNKKYEGELTTYEGKKLIEDLHHFNVPVILFSGGEPLIREDILDLVDYARRYNIRSTISTNGTLIDKEMARKLKERKVGYVGISLDGIGKRHDDFRGSRGAFDSALQGIRNCQEAHQKVGLRFTINSNNYDELEEIFYLVKEEKIKRVCFYHLVYSGRGSEMMKEDISHEETRRAMNIIINNAMKLGSEVEILTVDNHADTVYLYLEAEKKYPHLSKNILNLMKMNGGNRSGIAIANIDYKGDVHSDQFTTQYTFGNVKERDFKDIWTDISNPILAGLKDRKRLLKGRCSKCNWLNVCNGNFRSRAEAVTGDFWASDPACYLTDEEIGVGEKLGLV</sequence>
<evidence type="ECO:0000256" key="3">
    <source>
        <dbReference type="ARBA" id="ARBA00022691"/>
    </source>
</evidence>
<dbReference type="SUPFAM" id="SSF102114">
    <property type="entry name" value="Radical SAM enzymes"/>
    <property type="match status" value="1"/>
</dbReference>
<dbReference type="Gene3D" id="3.20.20.70">
    <property type="entry name" value="Aldolase class I"/>
    <property type="match status" value="1"/>
</dbReference>
<feature type="domain" description="Radical SAM core" evidence="15">
    <location>
        <begin position="33"/>
        <end position="243"/>
    </location>
</feature>
<dbReference type="Pfam" id="PF04055">
    <property type="entry name" value="Radical_SAM"/>
    <property type="match status" value="1"/>
</dbReference>
<proteinExistence type="predicted"/>
<dbReference type="SFLD" id="SFLDS00029">
    <property type="entry name" value="Radical_SAM"/>
    <property type="match status" value="1"/>
</dbReference>
<dbReference type="SFLD" id="SFLDG01385">
    <property type="entry name" value="heme_carboxy_lyase_like"/>
    <property type="match status" value="1"/>
</dbReference>
<dbReference type="SFLD" id="SFLDF00543">
    <property type="entry name" value="alternative_heme_biosynthesis"/>
    <property type="match status" value="1"/>
</dbReference>
<evidence type="ECO:0000313" key="17">
    <source>
        <dbReference type="Proteomes" id="UP000184241"/>
    </source>
</evidence>
<keyword evidence="3" id="KW-0949">S-adenosyl-L-methionine</keyword>
<dbReference type="CDD" id="cd01335">
    <property type="entry name" value="Radical_SAM"/>
    <property type="match status" value="1"/>
</dbReference>
<dbReference type="EMBL" id="FQXU01000004">
    <property type="protein sequence ID" value="SHH80690.1"/>
    <property type="molecule type" value="Genomic_DNA"/>
</dbReference>
<dbReference type="EC" id="4.1.99.26" evidence="11"/>
<keyword evidence="6" id="KW-0411">Iron-sulfur</keyword>
<evidence type="ECO:0000256" key="5">
    <source>
        <dbReference type="ARBA" id="ARBA00023004"/>
    </source>
</evidence>
<dbReference type="NCBIfam" id="TIGR04054">
    <property type="entry name" value="rSAM_NirJ1"/>
    <property type="match status" value="1"/>
</dbReference>
<evidence type="ECO:0000256" key="8">
    <source>
        <dbReference type="ARBA" id="ARBA00051525"/>
    </source>
</evidence>
<evidence type="ECO:0000256" key="13">
    <source>
        <dbReference type="ARBA" id="ARBA00077306"/>
    </source>
</evidence>
<dbReference type="PROSITE" id="PS51918">
    <property type="entry name" value="RADICAL_SAM"/>
    <property type="match status" value="1"/>
</dbReference>
<dbReference type="SFLD" id="SFLDG01067">
    <property type="entry name" value="SPASM/twitch_domain_containing"/>
    <property type="match status" value="1"/>
</dbReference>
<evidence type="ECO:0000313" key="16">
    <source>
        <dbReference type="EMBL" id="SHH80690.1"/>
    </source>
</evidence>
<dbReference type="SFLD" id="SFLDG01386">
    <property type="entry name" value="main_SPASM_domain-containing"/>
    <property type="match status" value="1"/>
</dbReference>
<comment type="catalytic activity">
    <reaction evidence="8">
        <text>[mycofactocin precursor peptide]-C-terminal glycyl-L-valyl-L-tyrosine + S-adenosyl-L-methionine = [mycofactocin precursor peptide]-C-terminal glycyl-N-{[2-(4-hydroxyphenyl)ethenyl]-3-methylbutanamide} + 5'-deoxyadenosine + L-methionine + CO2</text>
        <dbReference type="Rhea" id="RHEA:65492"/>
        <dbReference type="Rhea" id="RHEA-COMP:16815"/>
        <dbReference type="Rhea" id="RHEA-COMP:16816"/>
        <dbReference type="ChEBI" id="CHEBI:16526"/>
        <dbReference type="ChEBI" id="CHEBI:17319"/>
        <dbReference type="ChEBI" id="CHEBI:57844"/>
        <dbReference type="ChEBI" id="CHEBI:59789"/>
        <dbReference type="ChEBI" id="CHEBI:156515"/>
        <dbReference type="ChEBI" id="CHEBI:156517"/>
        <dbReference type="EC" id="1.3.98.7"/>
    </reaction>
</comment>